<feature type="compositionally biased region" description="Polar residues" evidence="2">
    <location>
        <begin position="185"/>
        <end position="220"/>
    </location>
</feature>
<dbReference type="SUPFAM" id="SSF53474">
    <property type="entry name" value="alpha/beta-Hydrolases"/>
    <property type="match status" value="1"/>
</dbReference>
<dbReference type="Gene3D" id="3.40.50.1820">
    <property type="entry name" value="alpha/beta hydrolase"/>
    <property type="match status" value="1"/>
</dbReference>
<dbReference type="InterPro" id="IPR029058">
    <property type="entry name" value="AB_hydrolase_fold"/>
</dbReference>
<dbReference type="AlphaFoldDB" id="A0A6A6GM46"/>
<sequence>MPRPRWLLKLHARVMRFLMSMGMFIHKLLPPRPPPPAFQRLIPSTLSSNPGDLLVSVYTPPGYESRRRRSFRQDGHPELYKCIINYHGGGFTLGTSTDDARFIQHAINALGCVVVSVDYRLAPEHPFPTAVDDGADAVLWVAEHADELGIDPFSLTLSGFSSGGNLVLSVPIRLHDHLRSITRPLYTTSSPIPSPQGKTSLTISPLDANASTSSLSSTVAENIPLKSPSPLPRRAGPSKEPSFKIRALVPCYPSTNYALSRSVRRATNPNPAVDLPHSLTRLFDESYIPSASIRLENPYLSPGLLGKREMRDVYAGMRVVGVGCEYDMLCREGGEMMMRLVGTRRGEVEGDEDGEERETVTKVEEDGVSWRVVRGVRHGWDKRPFLSAGLRDGIEKEYAWVCRMISVALELDSAGLLE</sequence>
<dbReference type="Pfam" id="PF07859">
    <property type="entry name" value="Abhydrolase_3"/>
    <property type="match status" value="1"/>
</dbReference>
<dbReference type="InterPro" id="IPR013094">
    <property type="entry name" value="AB_hydrolase_3"/>
</dbReference>
<evidence type="ECO:0000313" key="4">
    <source>
        <dbReference type="EMBL" id="KAF2226433.1"/>
    </source>
</evidence>
<reference evidence="5" key="1">
    <citation type="journal article" date="2020" name="Stud. Mycol.">
        <title>101 Dothideomycetes genomes: A test case for predicting lifestyles and emergence of pathogens.</title>
        <authorList>
            <person name="Haridas S."/>
            <person name="Albert R."/>
            <person name="Binder M."/>
            <person name="Bloem J."/>
            <person name="LaButti K."/>
            <person name="Salamov A."/>
            <person name="Andreopoulos B."/>
            <person name="Baker S."/>
            <person name="Barry K."/>
            <person name="Bills G."/>
            <person name="Bluhm B."/>
            <person name="Cannon C."/>
            <person name="Castanera R."/>
            <person name="Culley D."/>
            <person name="Daum C."/>
            <person name="Ezra D."/>
            <person name="Gonzalez J."/>
            <person name="Henrissat B."/>
            <person name="Kuo A."/>
            <person name="Liang C."/>
            <person name="Lipzen A."/>
            <person name="Lutzoni F."/>
            <person name="Magnuson J."/>
            <person name="Mondo S."/>
            <person name="Nolan M."/>
            <person name="Ohm R."/>
            <person name="Pangilinan J."/>
            <person name="Park H.-J."/>
            <person name="Ramirez L."/>
            <person name="Alfaro M."/>
            <person name="Sun H."/>
            <person name="Tritt A."/>
            <person name="Yoshinaga Y."/>
            <person name="Zwiers L.-H."/>
            <person name="Turgeon B."/>
            <person name="Goodwin S."/>
            <person name="Spatafora J."/>
            <person name="Crous P."/>
            <person name="Grigoriev I."/>
        </authorList>
    </citation>
    <scope>NUCLEOTIDE SEQUENCE [LARGE SCALE GENOMIC DNA]</scope>
    <source>
        <strain evidence="5">CECT 20119</strain>
    </source>
</reference>
<proteinExistence type="predicted"/>
<evidence type="ECO:0000313" key="5">
    <source>
        <dbReference type="Proteomes" id="UP000799538"/>
    </source>
</evidence>
<dbReference type="InterPro" id="IPR050300">
    <property type="entry name" value="GDXG_lipolytic_enzyme"/>
</dbReference>
<dbReference type="PANTHER" id="PTHR48081">
    <property type="entry name" value="AB HYDROLASE SUPERFAMILY PROTEIN C4A8.06C"/>
    <property type="match status" value="1"/>
</dbReference>
<gene>
    <name evidence="4" type="ORF">BDZ85DRAFT_256155</name>
</gene>
<dbReference type="GO" id="GO:0016787">
    <property type="term" value="F:hydrolase activity"/>
    <property type="evidence" value="ECO:0007669"/>
    <property type="project" value="UniProtKB-KW"/>
</dbReference>
<dbReference type="PANTHER" id="PTHR48081:SF8">
    <property type="entry name" value="ALPHA_BETA HYDROLASE FOLD-3 DOMAIN-CONTAINING PROTEIN-RELATED"/>
    <property type="match status" value="1"/>
</dbReference>
<dbReference type="EMBL" id="ML992502">
    <property type="protein sequence ID" value="KAF2226433.1"/>
    <property type="molecule type" value="Genomic_DNA"/>
</dbReference>
<evidence type="ECO:0000256" key="1">
    <source>
        <dbReference type="ARBA" id="ARBA00022801"/>
    </source>
</evidence>
<organism evidence="4 5">
    <name type="scientific">Elsinoe ampelina</name>
    <dbReference type="NCBI Taxonomy" id="302913"/>
    <lineage>
        <taxon>Eukaryota</taxon>
        <taxon>Fungi</taxon>
        <taxon>Dikarya</taxon>
        <taxon>Ascomycota</taxon>
        <taxon>Pezizomycotina</taxon>
        <taxon>Dothideomycetes</taxon>
        <taxon>Dothideomycetidae</taxon>
        <taxon>Myriangiales</taxon>
        <taxon>Elsinoaceae</taxon>
        <taxon>Elsinoe</taxon>
    </lineage>
</organism>
<evidence type="ECO:0000259" key="3">
    <source>
        <dbReference type="Pfam" id="PF07859"/>
    </source>
</evidence>
<feature type="domain" description="Alpha/beta hydrolase fold-3" evidence="3">
    <location>
        <begin position="83"/>
        <end position="177"/>
    </location>
</feature>
<feature type="region of interest" description="Disordered" evidence="2">
    <location>
        <begin position="185"/>
        <end position="240"/>
    </location>
</feature>
<keyword evidence="5" id="KW-1185">Reference proteome</keyword>
<keyword evidence="1 4" id="KW-0378">Hydrolase</keyword>
<protein>
    <submittedName>
        <fullName evidence="4">Alpha/Beta hydrolase protein</fullName>
    </submittedName>
</protein>
<dbReference type="OrthoDB" id="433474at2759"/>
<accession>A0A6A6GM46</accession>
<evidence type="ECO:0000256" key="2">
    <source>
        <dbReference type="SAM" id="MobiDB-lite"/>
    </source>
</evidence>
<dbReference type="Proteomes" id="UP000799538">
    <property type="component" value="Unassembled WGS sequence"/>
</dbReference>
<name>A0A6A6GM46_9PEZI</name>